<dbReference type="GO" id="GO:0005634">
    <property type="term" value="C:nucleus"/>
    <property type="evidence" value="ECO:0007669"/>
    <property type="project" value="UniProtKB-SubCell"/>
</dbReference>
<gene>
    <name evidence="3" type="ORF">ALC62_03108</name>
</gene>
<evidence type="ECO:0008006" key="5">
    <source>
        <dbReference type="Google" id="ProtNLM"/>
    </source>
</evidence>
<proteinExistence type="predicted"/>
<comment type="subcellular location">
    <subcellularLocation>
        <location evidence="1">Nucleus</location>
    </subcellularLocation>
</comment>
<dbReference type="PANTHER" id="PTHR47326:SF1">
    <property type="entry name" value="HTH PSQ-TYPE DOMAIN-CONTAINING PROTEIN"/>
    <property type="match status" value="1"/>
</dbReference>
<name>A0A151IM64_9HYME</name>
<keyword evidence="4" id="KW-1185">Reference proteome</keyword>
<dbReference type="AlphaFoldDB" id="A0A151IM64"/>
<dbReference type="InterPro" id="IPR036397">
    <property type="entry name" value="RNaseH_sf"/>
</dbReference>
<reference evidence="3 4" key="1">
    <citation type="submission" date="2016-03" db="EMBL/GenBank/DDBJ databases">
        <title>Cyphomyrmex costatus WGS genome.</title>
        <authorList>
            <person name="Nygaard S."/>
            <person name="Hu H."/>
            <person name="Boomsma J."/>
            <person name="Zhang G."/>
        </authorList>
    </citation>
    <scope>NUCLEOTIDE SEQUENCE [LARGE SCALE GENOMIC DNA]</scope>
    <source>
        <strain evidence="3">MS0001</strain>
        <tissue evidence="3">Whole body</tissue>
    </source>
</reference>
<evidence type="ECO:0000313" key="4">
    <source>
        <dbReference type="Proteomes" id="UP000078542"/>
    </source>
</evidence>
<dbReference type="STRING" id="456900.A0A151IM64"/>
<dbReference type="EMBL" id="KQ977071">
    <property type="protein sequence ID" value="KYN05954.1"/>
    <property type="molecule type" value="Genomic_DNA"/>
</dbReference>
<accession>A0A151IM64</accession>
<sequence length="196" mass="23149">FQMASLTEQERISLLMMRGWGDRQRSYNEVVDLFSATFRVGEAGISKGTLSKTIRRFEETGSNKSRPKPGRPKSETNDEHQFEVALSFVENRRLSTRNGAQQLGMSQRSVLRNLKHVKFHPYKIHLHQELNEDDFDRRVQFCEIMMDRIHQDPNFLHLIAFTDESTFQLNGEINRHNFRYWRNLSKCTIKIDVLVF</sequence>
<feature type="non-terminal residue" evidence="3">
    <location>
        <position position="1"/>
    </location>
</feature>
<organism evidence="3 4">
    <name type="scientific">Cyphomyrmex costatus</name>
    <dbReference type="NCBI Taxonomy" id="456900"/>
    <lineage>
        <taxon>Eukaryota</taxon>
        <taxon>Metazoa</taxon>
        <taxon>Ecdysozoa</taxon>
        <taxon>Arthropoda</taxon>
        <taxon>Hexapoda</taxon>
        <taxon>Insecta</taxon>
        <taxon>Pterygota</taxon>
        <taxon>Neoptera</taxon>
        <taxon>Endopterygota</taxon>
        <taxon>Hymenoptera</taxon>
        <taxon>Apocrita</taxon>
        <taxon>Aculeata</taxon>
        <taxon>Formicoidea</taxon>
        <taxon>Formicidae</taxon>
        <taxon>Myrmicinae</taxon>
        <taxon>Cyphomyrmex</taxon>
    </lineage>
</organism>
<dbReference type="SUPFAM" id="SSF46689">
    <property type="entry name" value="Homeodomain-like"/>
    <property type="match status" value="1"/>
</dbReference>
<dbReference type="InterPro" id="IPR009057">
    <property type="entry name" value="Homeodomain-like_sf"/>
</dbReference>
<protein>
    <recommendedName>
        <fullName evidence="5">DUF4817 domain-containing protein</fullName>
    </recommendedName>
</protein>
<dbReference type="GO" id="GO:0003676">
    <property type="term" value="F:nucleic acid binding"/>
    <property type="evidence" value="ECO:0007669"/>
    <property type="project" value="InterPro"/>
</dbReference>
<dbReference type="Gene3D" id="3.30.420.10">
    <property type="entry name" value="Ribonuclease H-like superfamily/Ribonuclease H"/>
    <property type="match status" value="1"/>
</dbReference>
<feature type="region of interest" description="Disordered" evidence="2">
    <location>
        <begin position="58"/>
        <end position="79"/>
    </location>
</feature>
<evidence type="ECO:0000256" key="2">
    <source>
        <dbReference type="SAM" id="MobiDB-lite"/>
    </source>
</evidence>
<evidence type="ECO:0000256" key="1">
    <source>
        <dbReference type="ARBA" id="ARBA00004123"/>
    </source>
</evidence>
<evidence type="ECO:0000313" key="3">
    <source>
        <dbReference type="EMBL" id="KYN05954.1"/>
    </source>
</evidence>
<dbReference type="PANTHER" id="PTHR47326">
    <property type="entry name" value="TRANSPOSABLE ELEMENT TC3 TRANSPOSASE-LIKE PROTEIN"/>
    <property type="match status" value="1"/>
</dbReference>
<dbReference type="Proteomes" id="UP000078542">
    <property type="component" value="Unassembled WGS sequence"/>
</dbReference>